<dbReference type="PRINTS" id="PR00420">
    <property type="entry name" value="RNGMNOXGNASE"/>
</dbReference>
<dbReference type="InterPro" id="IPR002938">
    <property type="entry name" value="FAD-bd"/>
</dbReference>
<evidence type="ECO:0000256" key="3">
    <source>
        <dbReference type="ARBA" id="ARBA00023002"/>
    </source>
</evidence>
<keyword evidence="1" id="KW-0285">Flavoprotein</keyword>
<dbReference type="SUPFAM" id="SSF51905">
    <property type="entry name" value="FAD/NAD(P)-binding domain"/>
    <property type="match status" value="1"/>
</dbReference>
<dbReference type="AlphaFoldDB" id="A0AA35VEH1"/>
<accession>A0AA35VEH1</accession>
<evidence type="ECO:0000256" key="4">
    <source>
        <dbReference type="ARBA" id="ARBA00023027"/>
    </source>
</evidence>
<keyword evidence="3" id="KW-0560">Oxidoreductase</keyword>
<dbReference type="InterPro" id="IPR036188">
    <property type="entry name" value="FAD/NAD-bd_sf"/>
</dbReference>
<evidence type="ECO:0000313" key="6">
    <source>
        <dbReference type="EMBL" id="CAI6101291.1"/>
    </source>
</evidence>
<dbReference type="Proteomes" id="UP001160390">
    <property type="component" value="Unassembled WGS sequence"/>
</dbReference>
<dbReference type="InterPro" id="IPR050631">
    <property type="entry name" value="PheA/TfdB_FAD_monoxygenase"/>
</dbReference>
<dbReference type="Gene3D" id="3.30.70.2450">
    <property type="match status" value="1"/>
</dbReference>
<keyword evidence="4" id="KW-0520">NAD</keyword>
<reference evidence="6" key="1">
    <citation type="submission" date="2023-01" db="EMBL/GenBank/DDBJ databases">
        <authorList>
            <person name="Piombo E."/>
        </authorList>
    </citation>
    <scope>NUCLEOTIDE SEQUENCE</scope>
</reference>
<evidence type="ECO:0000256" key="2">
    <source>
        <dbReference type="ARBA" id="ARBA00022827"/>
    </source>
</evidence>
<organism evidence="6 7">
    <name type="scientific">Clonostachys chloroleuca</name>
    <dbReference type="NCBI Taxonomy" id="1926264"/>
    <lineage>
        <taxon>Eukaryota</taxon>
        <taxon>Fungi</taxon>
        <taxon>Dikarya</taxon>
        <taxon>Ascomycota</taxon>
        <taxon>Pezizomycotina</taxon>
        <taxon>Sordariomycetes</taxon>
        <taxon>Hypocreomycetidae</taxon>
        <taxon>Hypocreales</taxon>
        <taxon>Bionectriaceae</taxon>
        <taxon>Clonostachys</taxon>
    </lineage>
</organism>
<keyword evidence="2" id="KW-0274">FAD</keyword>
<evidence type="ECO:0000313" key="7">
    <source>
        <dbReference type="Proteomes" id="UP001160390"/>
    </source>
</evidence>
<dbReference type="Pfam" id="PF01494">
    <property type="entry name" value="FAD_binding_3"/>
    <property type="match status" value="1"/>
</dbReference>
<dbReference type="GO" id="GO:0071949">
    <property type="term" value="F:FAD binding"/>
    <property type="evidence" value="ECO:0007669"/>
    <property type="project" value="InterPro"/>
</dbReference>
<dbReference type="PANTHER" id="PTHR43476:SF4">
    <property type="entry name" value="BLR0106 PROTEIN"/>
    <property type="match status" value="1"/>
</dbReference>
<evidence type="ECO:0000256" key="1">
    <source>
        <dbReference type="ARBA" id="ARBA00022630"/>
    </source>
</evidence>
<protein>
    <recommendedName>
        <fullName evidence="5">FAD-binding domain-containing protein</fullName>
    </recommendedName>
</protein>
<proteinExistence type="predicted"/>
<comment type="caution">
    <text evidence="6">The sequence shown here is derived from an EMBL/GenBank/DDBJ whole genome shotgun (WGS) entry which is preliminary data.</text>
</comment>
<name>A0AA35VEH1_9HYPO</name>
<dbReference type="EMBL" id="CABFNP030001360">
    <property type="protein sequence ID" value="CAI6101291.1"/>
    <property type="molecule type" value="Genomic_DNA"/>
</dbReference>
<keyword evidence="7" id="KW-1185">Reference proteome</keyword>
<dbReference type="GO" id="GO:0016491">
    <property type="term" value="F:oxidoreductase activity"/>
    <property type="evidence" value="ECO:0007669"/>
    <property type="project" value="UniProtKB-KW"/>
</dbReference>
<feature type="domain" description="FAD-binding" evidence="5">
    <location>
        <begin position="7"/>
        <end position="349"/>
    </location>
</feature>
<dbReference type="PANTHER" id="PTHR43476">
    <property type="entry name" value="3-(3-HYDROXY-PHENYL)PROPIONATE/3-HYDROXYCINNAMIC ACID HYDROXYLASE"/>
    <property type="match status" value="1"/>
</dbReference>
<gene>
    <name evidence="6" type="ORF">CCHLO57077_00006540</name>
</gene>
<dbReference type="Gene3D" id="3.50.50.60">
    <property type="entry name" value="FAD/NAD(P)-binding domain"/>
    <property type="match status" value="1"/>
</dbReference>
<sequence length="402" mass="44337">MAATSQETSVAVVGAGPVGLYTALLLGRAGIDVTLYESRDSLIDFPRAIMIHRLVLEDFKKTGVYDDVIDRSFVNTEGGVYCKPGGEILISIDGSPDHPIVHCSQDRVQDVLFKHLQQQPTCKIIFNATLQTLEQSSDVAVLNFINDGKPLQVRAKLVVGADGSKSTVRKQLGLPLDGFTWTDNIRVATDIDYDLKDAGLRPAAFVVDPVYYASICRLGKGRGVRFDTGEPWPESRDGEWDEEEAKARVRHRLSRIIGPSAAQAPIIRMAMYRAHQRCVPNFVKGRVALAGDAAHLTNPTGGLGLTSGILDAALLGRVLVRILKNGEPYDKLLADYDSERHGVFTNYVDPTATRNRKRVLGTDPDDLAERESFFARLRAGDVEWLEAQFREEQVMSSTRDMP</sequence>
<evidence type="ECO:0000259" key="5">
    <source>
        <dbReference type="Pfam" id="PF01494"/>
    </source>
</evidence>